<keyword evidence="2" id="KW-1185">Reference proteome</keyword>
<organism evidence="1 2">
    <name type="scientific">Trifolium pratense</name>
    <name type="common">Red clover</name>
    <dbReference type="NCBI Taxonomy" id="57577"/>
    <lineage>
        <taxon>Eukaryota</taxon>
        <taxon>Viridiplantae</taxon>
        <taxon>Streptophyta</taxon>
        <taxon>Embryophyta</taxon>
        <taxon>Tracheophyta</taxon>
        <taxon>Spermatophyta</taxon>
        <taxon>Magnoliopsida</taxon>
        <taxon>eudicotyledons</taxon>
        <taxon>Gunneridae</taxon>
        <taxon>Pentapetalae</taxon>
        <taxon>rosids</taxon>
        <taxon>fabids</taxon>
        <taxon>Fabales</taxon>
        <taxon>Fabaceae</taxon>
        <taxon>Papilionoideae</taxon>
        <taxon>50 kb inversion clade</taxon>
        <taxon>NPAAA clade</taxon>
        <taxon>Hologalegina</taxon>
        <taxon>IRL clade</taxon>
        <taxon>Trifolieae</taxon>
        <taxon>Trifolium</taxon>
    </lineage>
</organism>
<dbReference type="EMBL" id="CASHSV030000024">
    <property type="protein sequence ID" value="CAJ2640146.1"/>
    <property type="molecule type" value="Genomic_DNA"/>
</dbReference>
<evidence type="ECO:0000313" key="1">
    <source>
        <dbReference type="EMBL" id="CAJ2640146.1"/>
    </source>
</evidence>
<accession>A0ACB0J5B4</accession>
<proteinExistence type="predicted"/>
<name>A0ACB0J5B4_TRIPR</name>
<reference evidence="1" key="1">
    <citation type="submission" date="2023-10" db="EMBL/GenBank/DDBJ databases">
        <authorList>
            <person name="Rodriguez Cubillos JULIANA M."/>
            <person name="De Vega J."/>
        </authorList>
    </citation>
    <scope>NUCLEOTIDE SEQUENCE</scope>
</reference>
<comment type="caution">
    <text evidence="1">The sequence shown here is derived from an EMBL/GenBank/DDBJ whole genome shotgun (WGS) entry which is preliminary data.</text>
</comment>
<gene>
    <name evidence="1" type="ORF">MILVUS5_LOCUS10042</name>
</gene>
<evidence type="ECO:0000313" key="2">
    <source>
        <dbReference type="Proteomes" id="UP001177021"/>
    </source>
</evidence>
<sequence length="147" mass="16918">MNVDHNTIFLYDNFKFVPTYILNPVLCQLGDYARRMVALNTERCGTWEMKVLLHVTSCMNEGVALDANDNGQQIADLLDKLKVRPPSSNPIDRCSICLEEYCEGSDSELIYTECSHIFHEECIGKWLHQCEDRSSSYSCPMCRREII</sequence>
<protein>
    <submittedName>
        <fullName evidence="1">Uncharacterized protein</fullName>
    </submittedName>
</protein>
<dbReference type="Proteomes" id="UP001177021">
    <property type="component" value="Unassembled WGS sequence"/>
</dbReference>